<comment type="caution">
    <text evidence="3">The sequence shown here is derived from an EMBL/GenBank/DDBJ whole genome shotgun (WGS) entry which is preliminary data.</text>
</comment>
<dbReference type="RefSeq" id="WP_179625364.1">
    <property type="nucleotide sequence ID" value="NZ_BAABFI010000001.1"/>
</dbReference>
<sequence length="194" mass="21149">MNRTQLEHAIRASTTILAQDRVIVVGSQSILGTWEAHELPDEATASVEVDVCPMHDDDAESLADVLDGAIGELSDFHQTHGFYIQGVGRTTSRLAPGWVDRLVPVTGPGTQGATGLCLDPDDLCAAKILAHREKDQEFVRALIVHQMVDPNVVLERVELTDVPEEVRDVAVRWLVPHCAHWDALGLATVPRGAR</sequence>
<dbReference type="AlphaFoldDB" id="A0A7Y9FGM1"/>
<dbReference type="Pfam" id="PF19502">
    <property type="entry name" value="DUF6036"/>
    <property type="match status" value="1"/>
</dbReference>
<dbReference type="Proteomes" id="UP000577956">
    <property type="component" value="Unassembled WGS sequence"/>
</dbReference>
<dbReference type="InterPro" id="IPR045792">
    <property type="entry name" value="DUF6036"/>
</dbReference>
<reference evidence="2 5" key="2">
    <citation type="submission" date="2021-01" db="EMBL/GenBank/DDBJ databases">
        <title>Whole genome shotgun sequence of Cellulomonas oligotrophica NBRC 109435.</title>
        <authorList>
            <person name="Komaki H."/>
            <person name="Tamura T."/>
        </authorList>
    </citation>
    <scope>NUCLEOTIDE SEQUENCE [LARGE SCALE GENOMIC DNA]</scope>
    <source>
        <strain evidence="2 5">NBRC 109435</strain>
    </source>
</reference>
<gene>
    <name evidence="3" type="ORF">BKA21_002399</name>
    <name evidence="2" type="ORF">Col01nite_15230</name>
</gene>
<protein>
    <recommendedName>
        <fullName evidence="1">DUF6036 domain-containing protein</fullName>
    </recommendedName>
</protein>
<evidence type="ECO:0000259" key="1">
    <source>
        <dbReference type="Pfam" id="PF19502"/>
    </source>
</evidence>
<dbReference type="EMBL" id="BONN01000003">
    <property type="protein sequence ID" value="GIG32364.1"/>
    <property type="molecule type" value="Genomic_DNA"/>
</dbReference>
<proteinExistence type="predicted"/>
<feature type="domain" description="DUF6036" evidence="1">
    <location>
        <begin position="18"/>
        <end position="158"/>
    </location>
</feature>
<evidence type="ECO:0000313" key="5">
    <source>
        <dbReference type="Proteomes" id="UP000618382"/>
    </source>
</evidence>
<evidence type="ECO:0000313" key="3">
    <source>
        <dbReference type="EMBL" id="NYD86850.1"/>
    </source>
</evidence>
<organism evidence="3 4">
    <name type="scientific">Cellulomonas oligotrophica</name>
    <dbReference type="NCBI Taxonomy" id="931536"/>
    <lineage>
        <taxon>Bacteria</taxon>
        <taxon>Bacillati</taxon>
        <taxon>Actinomycetota</taxon>
        <taxon>Actinomycetes</taxon>
        <taxon>Micrococcales</taxon>
        <taxon>Cellulomonadaceae</taxon>
        <taxon>Cellulomonas</taxon>
    </lineage>
</organism>
<evidence type="ECO:0000313" key="2">
    <source>
        <dbReference type="EMBL" id="GIG32364.1"/>
    </source>
</evidence>
<name>A0A7Y9FGM1_9CELL</name>
<keyword evidence="5" id="KW-1185">Reference proteome</keyword>
<evidence type="ECO:0000313" key="4">
    <source>
        <dbReference type="Proteomes" id="UP000577956"/>
    </source>
</evidence>
<reference evidence="3 4" key="1">
    <citation type="submission" date="2020-07" db="EMBL/GenBank/DDBJ databases">
        <title>Sequencing the genomes of 1000 actinobacteria strains.</title>
        <authorList>
            <person name="Klenk H.-P."/>
        </authorList>
    </citation>
    <scope>NUCLEOTIDE SEQUENCE [LARGE SCALE GENOMIC DNA]</scope>
    <source>
        <strain evidence="3 4">DSM 24482</strain>
    </source>
</reference>
<dbReference type="EMBL" id="JACCBK010000001">
    <property type="protein sequence ID" value="NYD86850.1"/>
    <property type="molecule type" value="Genomic_DNA"/>
</dbReference>
<dbReference type="Proteomes" id="UP000618382">
    <property type="component" value="Unassembled WGS sequence"/>
</dbReference>
<accession>A0A7Y9FGM1</accession>